<sequence length="211" mass="22734">MTRLHIFDLDGTLLHGTSAPLEIARVTGTGPRLAELERRFSDGGLDSRGFAAELFSLWGRLTEEHVDEAFAGSPFLDGIAEVCADIRERGERSLVITLSPGFYARRLRAFGFDKIVASDFPDPPFPGPPDMERILRPQDKVRIAEEVRAAAGIPLEMCTAYGDSLSDAPLFGHVGRSVAVNGDHHVAALATAAYTGRSLPEAYALGRSLAA</sequence>
<dbReference type="PANTHER" id="PTHR43344:SF2">
    <property type="entry name" value="PHOSPHOSERINE PHOSPHATASE"/>
    <property type="match status" value="1"/>
</dbReference>
<evidence type="ECO:0000256" key="3">
    <source>
        <dbReference type="ARBA" id="ARBA00009184"/>
    </source>
</evidence>
<evidence type="ECO:0000256" key="4">
    <source>
        <dbReference type="ARBA" id="ARBA00012640"/>
    </source>
</evidence>
<keyword evidence="5" id="KW-0028">Amino-acid biosynthesis</keyword>
<keyword evidence="13" id="KW-1185">Reference proteome</keyword>
<protein>
    <recommendedName>
        <fullName evidence="4">phosphoserine phosphatase</fullName>
        <ecNumber evidence="4">3.1.3.3</ecNumber>
    </recommendedName>
</protein>
<organism evidence="12 13">
    <name type="scientific">Nocardiopsis composta</name>
    <dbReference type="NCBI Taxonomy" id="157465"/>
    <lineage>
        <taxon>Bacteria</taxon>
        <taxon>Bacillati</taxon>
        <taxon>Actinomycetota</taxon>
        <taxon>Actinomycetes</taxon>
        <taxon>Streptosporangiales</taxon>
        <taxon>Nocardiopsidaceae</taxon>
        <taxon>Nocardiopsis</taxon>
    </lineage>
</organism>
<comment type="cofactor">
    <cofactor evidence="1">
        <name>Mg(2+)</name>
        <dbReference type="ChEBI" id="CHEBI:18420"/>
    </cofactor>
</comment>
<evidence type="ECO:0000256" key="10">
    <source>
        <dbReference type="ARBA" id="ARBA00048138"/>
    </source>
</evidence>
<dbReference type="InterPro" id="IPR050582">
    <property type="entry name" value="HAD-like_SerB"/>
</dbReference>
<evidence type="ECO:0000256" key="5">
    <source>
        <dbReference type="ARBA" id="ARBA00022605"/>
    </source>
</evidence>
<dbReference type="GO" id="GO:0006564">
    <property type="term" value="P:L-serine biosynthetic process"/>
    <property type="evidence" value="ECO:0007669"/>
    <property type="project" value="UniProtKB-KW"/>
</dbReference>
<comment type="similarity">
    <text evidence="3">Belongs to the HAD-like hydrolase superfamily. SerB family.</text>
</comment>
<accession>A0A7W8VEU3</accession>
<dbReference type="EC" id="3.1.3.3" evidence="4"/>
<evidence type="ECO:0000256" key="2">
    <source>
        <dbReference type="ARBA" id="ARBA00005135"/>
    </source>
</evidence>
<reference evidence="12 13" key="1">
    <citation type="submission" date="2020-08" db="EMBL/GenBank/DDBJ databases">
        <title>Sequencing the genomes of 1000 actinobacteria strains.</title>
        <authorList>
            <person name="Klenk H.-P."/>
        </authorList>
    </citation>
    <scope>NUCLEOTIDE SEQUENCE [LARGE SCALE GENOMIC DNA]</scope>
    <source>
        <strain evidence="12 13">DSM 44551</strain>
    </source>
</reference>
<evidence type="ECO:0000313" key="13">
    <source>
        <dbReference type="Proteomes" id="UP000572635"/>
    </source>
</evidence>
<dbReference type="SUPFAM" id="SSF56784">
    <property type="entry name" value="HAD-like"/>
    <property type="match status" value="1"/>
</dbReference>
<evidence type="ECO:0000256" key="9">
    <source>
        <dbReference type="ARBA" id="ARBA00023299"/>
    </source>
</evidence>
<gene>
    <name evidence="12" type="ORF">HDA36_003504</name>
</gene>
<comment type="pathway">
    <text evidence="2">Amino-acid biosynthesis; L-serine biosynthesis; L-serine from 3-phospho-D-glycerate: step 3/3.</text>
</comment>
<evidence type="ECO:0000256" key="8">
    <source>
        <dbReference type="ARBA" id="ARBA00022842"/>
    </source>
</evidence>
<dbReference type="EMBL" id="JACHDB010000001">
    <property type="protein sequence ID" value="MBB5433420.1"/>
    <property type="molecule type" value="Genomic_DNA"/>
</dbReference>
<comment type="caution">
    <text evidence="12">The sequence shown here is derived from an EMBL/GenBank/DDBJ whole genome shotgun (WGS) entry which is preliminary data.</text>
</comment>
<dbReference type="Proteomes" id="UP000572635">
    <property type="component" value="Unassembled WGS sequence"/>
</dbReference>
<proteinExistence type="inferred from homology"/>
<evidence type="ECO:0000256" key="11">
    <source>
        <dbReference type="ARBA" id="ARBA00048523"/>
    </source>
</evidence>
<dbReference type="InterPro" id="IPR023214">
    <property type="entry name" value="HAD_sf"/>
</dbReference>
<dbReference type="GO" id="GO:0005737">
    <property type="term" value="C:cytoplasm"/>
    <property type="evidence" value="ECO:0007669"/>
    <property type="project" value="TreeGrafter"/>
</dbReference>
<dbReference type="PANTHER" id="PTHR43344">
    <property type="entry name" value="PHOSPHOSERINE PHOSPHATASE"/>
    <property type="match status" value="1"/>
</dbReference>
<evidence type="ECO:0000256" key="7">
    <source>
        <dbReference type="ARBA" id="ARBA00022801"/>
    </source>
</evidence>
<keyword evidence="8" id="KW-0460">Magnesium</keyword>
<dbReference type="GO" id="GO:0000287">
    <property type="term" value="F:magnesium ion binding"/>
    <property type="evidence" value="ECO:0007669"/>
    <property type="project" value="TreeGrafter"/>
</dbReference>
<evidence type="ECO:0000256" key="6">
    <source>
        <dbReference type="ARBA" id="ARBA00022723"/>
    </source>
</evidence>
<keyword evidence="6" id="KW-0479">Metal-binding</keyword>
<dbReference type="Pfam" id="PF12710">
    <property type="entry name" value="HAD"/>
    <property type="match status" value="1"/>
</dbReference>
<dbReference type="GO" id="GO:0036424">
    <property type="term" value="F:L-phosphoserine phosphatase activity"/>
    <property type="evidence" value="ECO:0007669"/>
    <property type="project" value="TreeGrafter"/>
</dbReference>
<evidence type="ECO:0000313" key="12">
    <source>
        <dbReference type="EMBL" id="MBB5433420.1"/>
    </source>
</evidence>
<dbReference type="Gene3D" id="3.40.50.1000">
    <property type="entry name" value="HAD superfamily/HAD-like"/>
    <property type="match status" value="1"/>
</dbReference>
<evidence type="ECO:0000256" key="1">
    <source>
        <dbReference type="ARBA" id="ARBA00001946"/>
    </source>
</evidence>
<comment type="catalytic activity">
    <reaction evidence="11">
        <text>O-phospho-D-serine + H2O = D-serine + phosphate</text>
        <dbReference type="Rhea" id="RHEA:24873"/>
        <dbReference type="ChEBI" id="CHEBI:15377"/>
        <dbReference type="ChEBI" id="CHEBI:35247"/>
        <dbReference type="ChEBI" id="CHEBI:43474"/>
        <dbReference type="ChEBI" id="CHEBI:58680"/>
        <dbReference type="EC" id="3.1.3.3"/>
    </reaction>
</comment>
<keyword evidence="9" id="KW-0718">Serine biosynthesis</keyword>
<dbReference type="InterPro" id="IPR036412">
    <property type="entry name" value="HAD-like_sf"/>
</dbReference>
<name>A0A7W8VEU3_9ACTN</name>
<keyword evidence="7 12" id="KW-0378">Hydrolase</keyword>
<dbReference type="AlphaFoldDB" id="A0A7W8VEU3"/>
<comment type="catalytic activity">
    <reaction evidence="10">
        <text>O-phospho-L-serine + H2O = L-serine + phosphate</text>
        <dbReference type="Rhea" id="RHEA:21208"/>
        <dbReference type="ChEBI" id="CHEBI:15377"/>
        <dbReference type="ChEBI" id="CHEBI:33384"/>
        <dbReference type="ChEBI" id="CHEBI:43474"/>
        <dbReference type="ChEBI" id="CHEBI:57524"/>
        <dbReference type="EC" id="3.1.3.3"/>
    </reaction>
</comment>
<dbReference type="NCBIfam" id="TIGR01488">
    <property type="entry name" value="HAD-SF-IB"/>
    <property type="match status" value="1"/>
</dbReference>
<dbReference type="RefSeq" id="WP_184393148.1">
    <property type="nucleotide sequence ID" value="NZ_BAAAJD010000098.1"/>
</dbReference>